<organism evidence="2 3">
    <name type="scientific">Melipona quadrifasciata</name>
    <dbReference type="NCBI Taxonomy" id="166423"/>
    <lineage>
        <taxon>Eukaryota</taxon>
        <taxon>Metazoa</taxon>
        <taxon>Ecdysozoa</taxon>
        <taxon>Arthropoda</taxon>
        <taxon>Hexapoda</taxon>
        <taxon>Insecta</taxon>
        <taxon>Pterygota</taxon>
        <taxon>Neoptera</taxon>
        <taxon>Endopterygota</taxon>
        <taxon>Hymenoptera</taxon>
        <taxon>Apocrita</taxon>
        <taxon>Aculeata</taxon>
        <taxon>Apoidea</taxon>
        <taxon>Anthophila</taxon>
        <taxon>Apidae</taxon>
        <taxon>Melipona</taxon>
    </lineage>
</organism>
<evidence type="ECO:0000256" key="1">
    <source>
        <dbReference type="SAM" id="MobiDB-lite"/>
    </source>
</evidence>
<reference evidence="2 3" key="1">
    <citation type="submission" date="2015-07" db="EMBL/GenBank/DDBJ databases">
        <title>The genome of Melipona quadrifasciata.</title>
        <authorList>
            <person name="Pan H."/>
            <person name="Kapheim K."/>
        </authorList>
    </citation>
    <scope>NUCLEOTIDE SEQUENCE [LARGE SCALE GENOMIC DNA]</scope>
    <source>
        <strain evidence="2">0111107301</strain>
        <tissue evidence="2">Whole body</tissue>
    </source>
</reference>
<protein>
    <submittedName>
        <fullName evidence="2">Uncharacterized protein</fullName>
    </submittedName>
</protein>
<evidence type="ECO:0000313" key="2">
    <source>
        <dbReference type="EMBL" id="KOX70445.1"/>
    </source>
</evidence>
<keyword evidence="3" id="KW-1185">Reference proteome</keyword>
<dbReference type="EMBL" id="KQ435859">
    <property type="protein sequence ID" value="KOX70445.1"/>
    <property type="molecule type" value="Genomic_DNA"/>
</dbReference>
<sequence>MSQQLDLDFKSQVSKVSLFVATMKLNPVIFIKDIDMRFVEGTYHYVYSVALTKSVLHDLQRGFAGRVLTGIHPMRPSAQCPGRAPLVKPPPPPQAGESCVDKAQSND</sequence>
<feature type="region of interest" description="Disordered" evidence="1">
    <location>
        <begin position="79"/>
        <end position="107"/>
    </location>
</feature>
<dbReference type="AlphaFoldDB" id="A0A0M8ZSV7"/>
<evidence type="ECO:0000313" key="3">
    <source>
        <dbReference type="Proteomes" id="UP000053105"/>
    </source>
</evidence>
<proteinExistence type="predicted"/>
<accession>A0A0M8ZSV7</accession>
<gene>
    <name evidence="2" type="ORF">WN51_02501</name>
</gene>
<name>A0A0M8ZSV7_9HYME</name>
<dbReference type="Proteomes" id="UP000053105">
    <property type="component" value="Unassembled WGS sequence"/>
</dbReference>